<dbReference type="OrthoDB" id="5241348at2"/>
<keyword evidence="1" id="KW-0812">Transmembrane</keyword>
<sequence length="485" mass="52194">MVVVALAVFLAAFLWLFLGGSRTVVLASHDAEVRPTLGGAAVVHTGPLLPDFRLSTGNAVGVDITLGKTEANSPEELIQRYAFIASDPTAQLAKIEAVVRDMALTAGIRATALALVPVAVWLLLGPHRRGELFRGLRTRRGLIGFTMLALLPMLLWQPWERGEDTQEQQRGWVPLDAFLSGFSLPDGADAVEIRNSPTTLGTKRLLQSALDTYEKSKDFYDEAEADAADLDLRQPEEDETVALLVSDRHDNIGMDRVARAIGDAGGASVVLDAGDDTSTGEPWEAFSLDSLNRSFDDYERIGVAGNHDHGPFVVDYLADLGWTMLDGETADVDGLGPVLGVHDPRSSGLGDWRDQTGLTFAEVEQRLADQACDAEDRISTLLVHDTNIASEALDRGCVDLVVGGHTHVQSGPDPVVGPDGEVGYTFINGTTGGAAYAIAVGSKPRRDASISLVTYRDDRPAGIQWVRLRTDGRFVVSDYLPLVLE</sequence>
<feature type="domain" description="Calcineurin-like phosphoesterase" evidence="2">
    <location>
        <begin position="243"/>
        <end position="408"/>
    </location>
</feature>
<dbReference type="SUPFAM" id="SSF56300">
    <property type="entry name" value="Metallo-dependent phosphatases"/>
    <property type="match status" value="1"/>
</dbReference>
<dbReference type="AlphaFoldDB" id="A0A4P7IKN3"/>
<accession>A0A4P7IKN3</accession>
<keyword evidence="4" id="KW-1185">Reference proteome</keyword>
<evidence type="ECO:0000313" key="3">
    <source>
        <dbReference type="EMBL" id="QBX57450.1"/>
    </source>
</evidence>
<reference evidence="3 4" key="1">
    <citation type="submission" date="2019-03" db="EMBL/GenBank/DDBJ databases">
        <title>Three New Species of Nocardioides, Nocardioides euryhalodurans sp. nov., Nocardioides seonyuensis sp. nov. and Nocardioides eburneoflavus sp. nov. Iolated from Soil.</title>
        <authorList>
            <person name="Roh S.G."/>
            <person name="Lee C."/>
            <person name="Kim M.-K."/>
            <person name="Kim S.B."/>
        </authorList>
    </citation>
    <scope>NUCLEOTIDE SEQUENCE [LARGE SCALE GENOMIC DNA]</scope>
    <source>
        <strain evidence="3 4">MMS17-SY207-3</strain>
    </source>
</reference>
<protein>
    <submittedName>
        <fullName evidence="3">Metallophosphoesterase</fullName>
    </submittedName>
</protein>
<keyword evidence="1" id="KW-0472">Membrane</keyword>
<dbReference type="Proteomes" id="UP000294853">
    <property type="component" value="Chromosome"/>
</dbReference>
<dbReference type="EMBL" id="CP038436">
    <property type="protein sequence ID" value="QBX57450.1"/>
    <property type="molecule type" value="Genomic_DNA"/>
</dbReference>
<dbReference type="Pfam" id="PF00149">
    <property type="entry name" value="Metallophos"/>
    <property type="match status" value="1"/>
</dbReference>
<gene>
    <name evidence="3" type="ORF">EXE58_04580</name>
</gene>
<dbReference type="GO" id="GO:0016787">
    <property type="term" value="F:hydrolase activity"/>
    <property type="evidence" value="ECO:0007669"/>
    <property type="project" value="InterPro"/>
</dbReference>
<name>A0A4P7IKN3_9ACTN</name>
<proteinExistence type="predicted"/>
<keyword evidence="1" id="KW-1133">Transmembrane helix</keyword>
<organism evidence="3 4">
    <name type="scientific">Nocardioides seonyuensis</name>
    <dbReference type="NCBI Taxonomy" id="2518371"/>
    <lineage>
        <taxon>Bacteria</taxon>
        <taxon>Bacillati</taxon>
        <taxon>Actinomycetota</taxon>
        <taxon>Actinomycetes</taxon>
        <taxon>Propionibacteriales</taxon>
        <taxon>Nocardioidaceae</taxon>
        <taxon>Nocardioides</taxon>
    </lineage>
</organism>
<evidence type="ECO:0000259" key="2">
    <source>
        <dbReference type="Pfam" id="PF00149"/>
    </source>
</evidence>
<evidence type="ECO:0000313" key="4">
    <source>
        <dbReference type="Proteomes" id="UP000294853"/>
    </source>
</evidence>
<feature type="transmembrane region" description="Helical" evidence="1">
    <location>
        <begin position="102"/>
        <end position="122"/>
    </location>
</feature>
<dbReference type="KEGG" id="nsn:EXE58_04580"/>
<dbReference type="InterPro" id="IPR029052">
    <property type="entry name" value="Metallo-depent_PP-like"/>
</dbReference>
<evidence type="ECO:0000256" key="1">
    <source>
        <dbReference type="SAM" id="Phobius"/>
    </source>
</evidence>
<dbReference type="InterPro" id="IPR004843">
    <property type="entry name" value="Calcineurin-like_PHP"/>
</dbReference>